<dbReference type="GO" id="GO:0016020">
    <property type="term" value="C:membrane"/>
    <property type="evidence" value="ECO:0007669"/>
    <property type="project" value="InterPro"/>
</dbReference>
<evidence type="ECO:0000313" key="4">
    <source>
        <dbReference type="EMBL" id="MBR8828734.1"/>
    </source>
</evidence>
<accession>A0A941JMY1</accession>
<dbReference type="Pfam" id="PF00892">
    <property type="entry name" value="EamA"/>
    <property type="match status" value="1"/>
</dbReference>
<reference evidence="4" key="1">
    <citation type="submission" date="2021-02" db="EMBL/GenBank/DDBJ databases">
        <title>Metagenome analyses of Stigonema ocellatum DSM 106950, Chlorogloea purpurea SAG 13.99 and Gomphosphaeria aponina DSM 107014.</title>
        <authorList>
            <person name="Marter P."/>
            <person name="Huang S."/>
        </authorList>
    </citation>
    <scope>NUCLEOTIDE SEQUENCE</scope>
    <source>
        <strain evidence="4">JP213</strain>
    </source>
</reference>
<dbReference type="AlphaFoldDB" id="A0A941JMY1"/>
<keyword evidence="2" id="KW-0812">Transmembrane</keyword>
<dbReference type="InterPro" id="IPR037185">
    <property type="entry name" value="EmrE-like"/>
</dbReference>
<evidence type="ECO:0000256" key="1">
    <source>
        <dbReference type="ARBA" id="ARBA00007362"/>
    </source>
</evidence>
<evidence type="ECO:0000313" key="5">
    <source>
        <dbReference type="Proteomes" id="UP000767446"/>
    </source>
</evidence>
<dbReference type="SUPFAM" id="SSF103481">
    <property type="entry name" value="Multidrug resistance efflux transporter EmrE"/>
    <property type="match status" value="1"/>
</dbReference>
<feature type="domain" description="EamA" evidence="3">
    <location>
        <begin position="15"/>
        <end position="57"/>
    </location>
</feature>
<feature type="transmembrane region" description="Helical" evidence="2">
    <location>
        <begin position="101"/>
        <end position="127"/>
    </location>
</feature>
<dbReference type="EMBL" id="JADQBC010000085">
    <property type="protein sequence ID" value="MBR8828734.1"/>
    <property type="molecule type" value="Genomic_DNA"/>
</dbReference>
<feature type="transmembrane region" description="Helical" evidence="2">
    <location>
        <begin position="71"/>
        <end position="89"/>
    </location>
</feature>
<name>A0A941JMY1_9CHRO</name>
<sequence length="151" mass="16004">MKPKQWQVGLILGIGVVAISTNPVWVALFSWVWLKEKPPKMMVVGITVALTGAIFIALGDTGGGGENSNPLLGNILALLGSVIVSIYIICGREAQRQGLGIGGYIAIAYTTGALLLLPLPLLFGAGYCCYPQVVYLYIFLMAVFSFVSGSH</sequence>
<feature type="transmembrane region" description="Helical" evidence="2">
    <location>
        <begin position="133"/>
        <end position="150"/>
    </location>
</feature>
<keyword evidence="2" id="KW-0472">Membrane</keyword>
<organism evidence="4 5">
    <name type="scientific">Gomphosphaeria aponina SAG 52.96 = DSM 107014</name>
    <dbReference type="NCBI Taxonomy" id="1521640"/>
    <lineage>
        <taxon>Bacteria</taxon>
        <taxon>Bacillati</taxon>
        <taxon>Cyanobacteriota</taxon>
        <taxon>Cyanophyceae</taxon>
        <taxon>Oscillatoriophycideae</taxon>
        <taxon>Chroococcales</taxon>
        <taxon>Gomphosphaeriaceae</taxon>
        <taxon>Gomphosphaeria</taxon>
    </lineage>
</organism>
<feature type="transmembrane region" description="Helical" evidence="2">
    <location>
        <begin position="41"/>
        <end position="59"/>
    </location>
</feature>
<protein>
    <submittedName>
        <fullName evidence="4">EamA family transporter</fullName>
    </submittedName>
</protein>
<gene>
    <name evidence="4" type="ORF">DSM107014_12680</name>
</gene>
<dbReference type="InterPro" id="IPR000620">
    <property type="entry name" value="EamA_dom"/>
</dbReference>
<dbReference type="PANTHER" id="PTHR22911">
    <property type="entry name" value="ACYL-MALONYL CONDENSING ENZYME-RELATED"/>
    <property type="match status" value="1"/>
</dbReference>
<keyword evidence="2" id="KW-1133">Transmembrane helix</keyword>
<comment type="caution">
    <text evidence="4">The sequence shown here is derived from an EMBL/GenBank/DDBJ whole genome shotgun (WGS) entry which is preliminary data.</text>
</comment>
<comment type="similarity">
    <text evidence="1">Belongs to the EamA transporter family.</text>
</comment>
<proteinExistence type="inferred from homology"/>
<dbReference type="Proteomes" id="UP000767446">
    <property type="component" value="Unassembled WGS sequence"/>
</dbReference>
<evidence type="ECO:0000256" key="2">
    <source>
        <dbReference type="SAM" id="Phobius"/>
    </source>
</evidence>
<evidence type="ECO:0000259" key="3">
    <source>
        <dbReference type="Pfam" id="PF00892"/>
    </source>
</evidence>
<feature type="transmembrane region" description="Helical" evidence="2">
    <location>
        <begin position="6"/>
        <end position="34"/>
    </location>
</feature>